<evidence type="ECO:0000259" key="1">
    <source>
        <dbReference type="Pfam" id="PF00931"/>
    </source>
</evidence>
<feature type="non-terminal residue" evidence="2">
    <location>
        <position position="1"/>
    </location>
</feature>
<evidence type="ECO:0000313" key="2">
    <source>
        <dbReference type="EMBL" id="TVU02487.1"/>
    </source>
</evidence>
<dbReference type="InterPro" id="IPR002182">
    <property type="entry name" value="NB-ARC"/>
</dbReference>
<dbReference type="Gene3D" id="3.40.50.300">
    <property type="entry name" value="P-loop containing nucleotide triphosphate hydrolases"/>
    <property type="match status" value="1"/>
</dbReference>
<dbReference type="EMBL" id="RWGY01000319">
    <property type="protein sequence ID" value="TVU02487.1"/>
    <property type="molecule type" value="Genomic_DNA"/>
</dbReference>
<sequence>MLRSWPSRWLNSVPGTSTTGFEPIVLTTLEFMLYTQVWAQLVGIDNAKDELINMLSSQDDKLKTISIVGFGGLGKTTLAKAVNEKLKENFQCGAFVSVGQNPETEQVLKNILYDLQNRESKDIFIAPMGQHQLIEELQDFLRNKRYIQCLPRRAHVGLPAKCRLPAHHSDQPISCWLDAWITILPHKKRSSAL</sequence>
<gene>
    <name evidence="2" type="ORF">EJB05_52007</name>
</gene>
<dbReference type="AlphaFoldDB" id="A0A5J9SUA5"/>
<name>A0A5J9SUA5_9POAL</name>
<dbReference type="PANTHER" id="PTHR19338">
    <property type="entry name" value="TRANSLOCASE OF INNER MITOCHONDRIAL MEMBRANE 13 HOMOLOG"/>
    <property type="match status" value="1"/>
</dbReference>
<dbReference type="Gramene" id="TVU02487">
    <property type="protein sequence ID" value="TVU02487"/>
    <property type="gene ID" value="EJB05_52007"/>
</dbReference>
<dbReference type="OrthoDB" id="686380at2759"/>
<dbReference type="SUPFAM" id="SSF52540">
    <property type="entry name" value="P-loop containing nucleoside triphosphate hydrolases"/>
    <property type="match status" value="1"/>
</dbReference>
<protein>
    <recommendedName>
        <fullName evidence="1">NB-ARC domain-containing protein</fullName>
    </recommendedName>
</protein>
<dbReference type="Proteomes" id="UP000324897">
    <property type="component" value="Unassembled WGS sequence"/>
</dbReference>
<evidence type="ECO:0000313" key="3">
    <source>
        <dbReference type="Proteomes" id="UP000324897"/>
    </source>
</evidence>
<proteinExistence type="predicted"/>
<dbReference type="Pfam" id="PF00931">
    <property type="entry name" value="NB-ARC"/>
    <property type="match status" value="1"/>
</dbReference>
<dbReference type="GO" id="GO:0043531">
    <property type="term" value="F:ADP binding"/>
    <property type="evidence" value="ECO:0007669"/>
    <property type="project" value="InterPro"/>
</dbReference>
<dbReference type="InterPro" id="IPR027417">
    <property type="entry name" value="P-loop_NTPase"/>
</dbReference>
<organism evidence="2 3">
    <name type="scientific">Eragrostis curvula</name>
    <name type="common">weeping love grass</name>
    <dbReference type="NCBI Taxonomy" id="38414"/>
    <lineage>
        <taxon>Eukaryota</taxon>
        <taxon>Viridiplantae</taxon>
        <taxon>Streptophyta</taxon>
        <taxon>Embryophyta</taxon>
        <taxon>Tracheophyta</taxon>
        <taxon>Spermatophyta</taxon>
        <taxon>Magnoliopsida</taxon>
        <taxon>Liliopsida</taxon>
        <taxon>Poales</taxon>
        <taxon>Poaceae</taxon>
        <taxon>PACMAD clade</taxon>
        <taxon>Chloridoideae</taxon>
        <taxon>Eragrostideae</taxon>
        <taxon>Eragrostidinae</taxon>
        <taxon>Eragrostis</taxon>
    </lineage>
</organism>
<accession>A0A5J9SUA5</accession>
<reference evidence="2 3" key="1">
    <citation type="journal article" date="2019" name="Sci. Rep.">
        <title>A high-quality genome of Eragrostis curvula grass provides insights into Poaceae evolution and supports new strategies to enhance forage quality.</title>
        <authorList>
            <person name="Carballo J."/>
            <person name="Santos B.A.C.M."/>
            <person name="Zappacosta D."/>
            <person name="Garbus I."/>
            <person name="Selva J.P."/>
            <person name="Gallo C.A."/>
            <person name="Diaz A."/>
            <person name="Albertini E."/>
            <person name="Caccamo M."/>
            <person name="Echenique V."/>
        </authorList>
    </citation>
    <scope>NUCLEOTIDE SEQUENCE [LARGE SCALE GENOMIC DNA]</scope>
    <source>
        <strain evidence="3">cv. Victoria</strain>
        <tissue evidence="2">Leaf</tissue>
    </source>
</reference>
<feature type="domain" description="NB-ARC" evidence="1">
    <location>
        <begin position="46"/>
        <end position="147"/>
    </location>
</feature>
<keyword evidence="3" id="KW-1185">Reference proteome</keyword>
<comment type="caution">
    <text evidence="2">The sequence shown here is derived from an EMBL/GenBank/DDBJ whole genome shotgun (WGS) entry which is preliminary data.</text>
</comment>
<dbReference type="PANTHER" id="PTHR19338:SF75">
    <property type="entry name" value="OS08G0170100 PROTEIN"/>
    <property type="match status" value="1"/>
</dbReference>